<organism evidence="1 2">
    <name type="scientific">Taklimakanibacter albus</name>
    <dbReference type="NCBI Taxonomy" id="2800327"/>
    <lineage>
        <taxon>Bacteria</taxon>
        <taxon>Pseudomonadati</taxon>
        <taxon>Pseudomonadota</taxon>
        <taxon>Alphaproteobacteria</taxon>
        <taxon>Hyphomicrobiales</taxon>
        <taxon>Aestuariivirgaceae</taxon>
        <taxon>Taklimakanibacter</taxon>
    </lineage>
</organism>
<keyword evidence="2" id="KW-1185">Reference proteome</keyword>
<sequence length="293" mass="32292">MANDTGAPTGSRSLGFCGGSLDRAAVFRGEPDWVARKRAEPTARLIRLNGDKVRIEAGALHYETTVDGDAIFLGIDSHGNAVFAGEAVEPLDNAQDLRNLAIEAKLPASDLAMLAQARSLLHWHQRRRYCSNCGHELEMKDGGYRRHCSHCTSDHFPRTDPVVIIIVRSGDDVLLGRQSSWPEGRFSALAGFMEPGETIEEAARREVFEETGIRVGAIRYVASQPWPYPSSLMIGLIGEALNRDIVIDEKEIEVARWFSRSEAQAMLDERHADALSVPPPMAIAHKILIDALK</sequence>
<dbReference type="EC" id="3.6.1.22" evidence="1"/>
<dbReference type="Proteomes" id="UP000616151">
    <property type="component" value="Unassembled WGS sequence"/>
</dbReference>
<accession>A0ACC5RE34</accession>
<keyword evidence="1" id="KW-0378">Hydrolase</keyword>
<dbReference type="EMBL" id="JAENHL010000008">
    <property type="protein sequence ID" value="MBK1870894.1"/>
    <property type="molecule type" value="Genomic_DNA"/>
</dbReference>
<evidence type="ECO:0000313" key="2">
    <source>
        <dbReference type="Proteomes" id="UP000616151"/>
    </source>
</evidence>
<protein>
    <submittedName>
        <fullName evidence="1">NAD(+) diphosphatase</fullName>
        <ecNumber evidence="1">3.6.1.22</ecNumber>
    </submittedName>
</protein>
<name>A0ACC5RE34_9HYPH</name>
<gene>
    <name evidence="1" type="primary">nudC</name>
    <name evidence="1" type="ORF">JHL16_31300</name>
</gene>
<proteinExistence type="predicted"/>
<comment type="caution">
    <text evidence="1">The sequence shown here is derived from an EMBL/GenBank/DDBJ whole genome shotgun (WGS) entry which is preliminary data.</text>
</comment>
<evidence type="ECO:0000313" key="1">
    <source>
        <dbReference type="EMBL" id="MBK1870894.1"/>
    </source>
</evidence>
<reference evidence="1" key="1">
    <citation type="submission" date="2021-01" db="EMBL/GenBank/DDBJ databases">
        <authorList>
            <person name="Sun Q."/>
        </authorList>
    </citation>
    <scope>NUCLEOTIDE SEQUENCE</scope>
    <source>
        <strain evidence="1">YIM B02566</strain>
    </source>
</reference>